<organism evidence="1 2">
    <name type="scientific">Thalassovita gelatinovora</name>
    <name type="common">Thalassobius gelatinovorus</name>
    <dbReference type="NCBI Taxonomy" id="53501"/>
    <lineage>
        <taxon>Bacteria</taxon>
        <taxon>Pseudomonadati</taxon>
        <taxon>Pseudomonadota</taxon>
        <taxon>Alphaproteobacteria</taxon>
        <taxon>Rhodobacterales</taxon>
        <taxon>Roseobacteraceae</taxon>
        <taxon>Thalassovita</taxon>
    </lineage>
</organism>
<protein>
    <submittedName>
        <fullName evidence="1">Uncharacterized protein</fullName>
    </submittedName>
</protein>
<evidence type="ECO:0000313" key="1">
    <source>
        <dbReference type="EMBL" id="CUH68012.1"/>
    </source>
</evidence>
<sequence>MQLTDYQKATRIGPLIPFVCDYCGPNGRAFGLDSYCGVYGHE</sequence>
<name>A0A0P1G8B9_THAGE</name>
<gene>
    <name evidence="1" type="ORF">TG4357_03339</name>
</gene>
<dbReference type="STRING" id="53501.SAMN04488043_104210"/>
<proteinExistence type="predicted"/>
<dbReference type="RefSeq" id="WP_267886203.1">
    <property type="nucleotide sequence ID" value="NZ_CP051181.1"/>
</dbReference>
<keyword evidence="2" id="KW-1185">Reference proteome</keyword>
<evidence type="ECO:0000313" key="2">
    <source>
        <dbReference type="Proteomes" id="UP000051587"/>
    </source>
</evidence>
<accession>A0A0P1G8B9</accession>
<dbReference type="AlphaFoldDB" id="A0A0P1G8B9"/>
<dbReference type="EMBL" id="CYSA01000027">
    <property type="protein sequence ID" value="CUH68012.1"/>
    <property type="molecule type" value="Genomic_DNA"/>
</dbReference>
<dbReference type="Proteomes" id="UP000051587">
    <property type="component" value="Unassembled WGS sequence"/>
</dbReference>
<reference evidence="1 2" key="1">
    <citation type="submission" date="2015-09" db="EMBL/GenBank/DDBJ databases">
        <authorList>
            <consortium name="Swine Surveillance"/>
        </authorList>
    </citation>
    <scope>NUCLEOTIDE SEQUENCE [LARGE SCALE GENOMIC DNA]</scope>
    <source>
        <strain evidence="1 2">CECT 4357</strain>
    </source>
</reference>